<name>B9E1U1_CLOK1</name>
<accession>B9E1U1</accession>
<evidence type="ECO:0000256" key="1">
    <source>
        <dbReference type="ARBA" id="ARBA00001946"/>
    </source>
</evidence>
<dbReference type="GO" id="GO:0019878">
    <property type="term" value="P:lysine biosynthetic process via aminoadipic acid"/>
    <property type="evidence" value="ECO:0007669"/>
    <property type="project" value="TreeGrafter"/>
</dbReference>
<evidence type="ECO:0000259" key="7">
    <source>
        <dbReference type="Pfam" id="PF22624"/>
    </source>
</evidence>
<keyword evidence="3" id="KW-0808">Transferase</keyword>
<gene>
    <name evidence="8" type="ordered locus">CKR_1415</name>
</gene>
<dbReference type="GO" id="GO:0000287">
    <property type="term" value="F:magnesium ion binding"/>
    <property type="evidence" value="ECO:0007669"/>
    <property type="project" value="InterPro"/>
</dbReference>
<evidence type="ECO:0000256" key="5">
    <source>
        <dbReference type="ARBA" id="ARBA00022842"/>
    </source>
</evidence>
<dbReference type="GO" id="GO:0006633">
    <property type="term" value="P:fatty acid biosynthetic process"/>
    <property type="evidence" value="ECO:0007669"/>
    <property type="project" value="InterPro"/>
</dbReference>
<protein>
    <submittedName>
        <fullName evidence="8">Uncharacterized protein</fullName>
    </submittedName>
</protein>
<feature type="domain" description="4'-phosphopantetheinyl transferase N-terminal" evidence="7">
    <location>
        <begin position="24"/>
        <end position="107"/>
    </location>
</feature>
<evidence type="ECO:0000313" key="9">
    <source>
        <dbReference type="Proteomes" id="UP000007969"/>
    </source>
</evidence>
<dbReference type="GO" id="GO:0008897">
    <property type="term" value="F:holo-[acyl-carrier-protein] synthase activity"/>
    <property type="evidence" value="ECO:0007669"/>
    <property type="project" value="InterPro"/>
</dbReference>
<feature type="domain" description="4'-phosphopantetheinyl transferase" evidence="6">
    <location>
        <begin position="111"/>
        <end position="212"/>
    </location>
</feature>
<dbReference type="GO" id="GO:0005829">
    <property type="term" value="C:cytosol"/>
    <property type="evidence" value="ECO:0007669"/>
    <property type="project" value="TreeGrafter"/>
</dbReference>
<organism evidence="8 9">
    <name type="scientific">Clostridium kluyveri (strain NBRC 12016)</name>
    <dbReference type="NCBI Taxonomy" id="583346"/>
    <lineage>
        <taxon>Bacteria</taxon>
        <taxon>Bacillati</taxon>
        <taxon>Bacillota</taxon>
        <taxon>Clostridia</taxon>
        <taxon>Eubacteriales</taxon>
        <taxon>Clostridiaceae</taxon>
        <taxon>Clostridium</taxon>
    </lineage>
</organism>
<dbReference type="SUPFAM" id="SSF56214">
    <property type="entry name" value="4'-phosphopantetheinyl transferase"/>
    <property type="match status" value="2"/>
</dbReference>
<dbReference type="PANTHER" id="PTHR12215:SF10">
    <property type="entry name" value="L-AMINOADIPATE-SEMIALDEHYDE DEHYDROGENASE-PHOSPHOPANTETHEINYL TRANSFERASE"/>
    <property type="match status" value="1"/>
</dbReference>
<dbReference type="InterPro" id="IPR050559">
    <property type="entry name" value="P-Pant_transferase_sf"/>
</dbReference>
<comment type="similarity">
    <text evidence="2">Belongs to the P-Pant transferase superfamily. Gsp/Sfp/HetI/AcpT family.</text>
</comment>
<comment type="cofactor">
    <cofactor evidence="1">
        <name>Mg(2+)</name>
        <dbReference type="ChEBI" id="CHEBI:18420"/>
    </cofactor>
</comment>
<evidence type="ECO:0000256" key="3">
    <source>
        <dbReference type="ARBA" id="ARBA00022679"/>
    </source>
</evidence>
<dbReference type="Pfam" id="PF01648">
    <property type="entry name" value="ACPS"/>
    <property type="match status" value="1"/>
</dbReference>
<sequence>MYLEEFHMVNIYAINLSGNMNCYELDELMSFISEEKLYRVKKFHRLEDLKRGVMSEILVRFILCKDFHVRNKDLSITKNYYGKPLLSYPESIHFNVSHSGYWIVCAVHNLPVGIDIEQIKPIDFSIAEHFFSESEYESILTSDEGPRLPLFYEFWTLKESYIKAVGKGLYMALNSFNIKLCNDDIQVEREGSFEDYYFKQYDIDKNYKLSVCARTNNFSDSIILWSDLELYKMFKTLVR</sequence>
<dbReference type="KEGG" id="ckr:CKR_1415"/>
<evidence type="ECO:0000256" key="2">
    <source>
        <dbReference type="ARBA" id="ARBA00010990"/>
    </source>
</evidence>
<evidence type="ECO:0000259" key="6">
    <source>
        <dbReference type="Pfam" id="PF01648"/>
    </source>
</evidence>
<keyword evidence="4" id="KW-0479">Metal-binding</keyword>
<reference evidence="9" key="1">
    <citation type="submission" date="2005-09" db="EMBL/GenBank/DDBJ databases">
        <title>Complete genome sequence of Clostridium kluyveri and comparative genomics of Clostridia species.</title>
        <authorList>
            <person name="Inui M."/>
            <person name="Nonaka H."/>
            <person name="Shinoda Y."/>
            <person name="Ikenaga Y."/>
            <person name="Abe M."/>
            <person name="Naito K."/>
            <person name="Vertes A.A."/>
            <person name="Yukawa H."/>
        </authorList>
    </citation>
    <scope>NUCLEOTIDE SEQUENCE [LARGE SCALE GENOMIC DNA]</scope>
    <source>
        <strain evidence="9">NBRC 12016</strain>
    </source>
</reference>
<dbReference type="InterPro" id="IPR055066">
    <property type="entry name" value="AASDHPPT_N"/>
</dbReference>
<dbReference type="InterPro" id="IPR008278">
    <property type="entry name" value="4-PPantetheinyl_Trfase_dom"/>
</dbReference>
<proteinExistence type="inferred from homology"/>
<dbReference type="Proteomes" id="UP000007969">
    <property type="component" value="Chromosome"/>
</dbReference>
<dbReference type="HOGENOM" id="CLU_057011_6_2_9"/>
<keyword evidence="5" id="KW-0460">Magnesium</keyword>
<dbReference type="NCBIfam" id="TIGR00556">
    <property type="entry name" value="pantethn_trn"/>
    <property type="match status" value="1"/>
</dbReference>
<evidence type="ECO:0000313" key="8">
    <source>
        <dbReference type="EMBL" id="BAH06466.1"/>
    </source>
</evidence>
<dbReference type="Gene3D" id="3.90.470.20">
    <property type="entry name" value="4'-phosphopantetheinyl transferase domain"/>
    <property type="match status" value="2"/>
</dbReference>
<dbReference type="AlphaFoldDB" id="B9E1U1"/>
<dbReference type="InterPro" id="IPR037143">
    <property type="entry name" value="4-PPantetheinyl_Trfase_dom_sf"/>
</dbReference>
<dbReference type="Pfam" id="PF22624">
    <property type="entry name" value="AASDHPPT_N"/>
    <property type="match status" value="1"/>
</dbReference>
<dbReference type="EMBL" id="AP009049">
    <property type="protein sequence ID" value="BAH06466.1"/>
    <property type="molecule type" value="Genomic_DNA"/>
</dbReference>
<dbReference type="PANTHER" id="PTHR12215">
    <property type="entry name" value="PHOSPHOPANTETHEINE TRANSFERASE"/>
    <property type="match status" value="1"/>
</dbReference>
<evidence type="ECO:0000256" key="4">
    <source>
        <dbReference type="ARBA" id="ARBA00022723"/>
    </source>
</evidence>
<dbReference type="InterPro" id="IPR004568">
    <property type="entry name" value="Ppantetheine-prot_Trfase_dom"/>
</dbReference>